<name>A0A6J5GY62_9BURK</name>
<evidence type="ECO:0000256" key="4">
    <source>
        <dbReference type="ARBA" id="ARBA00023002"/>
    </source>
</evidence>
<dbReference type="EMBL" id="CADIKL010000058">
    <property type="protein sequence ID" value="CAB3808381.1"/>
    <property type="molecule type" value="Genomic_DNA"/>
</dbReference>
<dbReference type="Gene3D" id="3.40.50.720">
    <property type="entry name" value="NAD(P)-binding Rossmann-like Domain"/>
    <property type="match status" value="1"/>
</dbReference>
<keyword evidence="6" id="KW-1185">Reference proteome</keyword>
<dbReference type="PANTHER" id="PTHR44085:SF2">
    <property type="entry name" value="SEPIAPTERIN REDUCTASE"/>
    <property type="match status" value="1"/>
</dbReference>
<comment type="subcellular location">
    <subcellularLocation>
        <location evidence="1">Cytoplasm</location>
    </subcellularLocation>
</comment>
<evidence type="ECO:0000256" key="3">
    <source>
        <dbReference type="ARBA" id="ARBA00022857"/>
    </source>
</evidence>
<dbReference type="Pfam" id="PF00106">
    <property type="entry name" value="adh_short"/>
    <property type="match status" value="1"/>
</dbReference>
<dbReference type="InterPro" id="IPR002347">
    <property type="entry name" value="SDR_fam"/>
</dbReference>
<dbReference type="InterPro" id="IPR036291">
    <property type="entry name" value="NAD(P)-bd_dom_sf"/>
</dbReference>
<dbReference type="InterPro" id="IPR020904">
    <property type="entry name" value="Sc_DH/Rdtase_CS"/>
</dbReference>
<reference evidence="5 6" key="1">
    <citation type="submission" date="2020-04" db="EMBL/GenBank/DDBJ databases">
        <authorList>
            <person name="De Canck E."/>
        </authorList>
    </citation>
    <scope>NUCLEOTIDE SEQUENCE [LARGE SCALE GENOMIC DNA]</scope>
    <source>
        <strain evidence="5 6">LMG 28688</strain>
    </source>
</reference>
<dbReference type="EC" id="1.1.1.320" evidence="5"/>
<evidence type="ECO:0000313" key="6">
    <source>
        <dbReference type="Proteomes" id="UP000494119"/>
    </source>
</evidence>
<keyword evidence="2" id="KW-0963">Cytoplasm</keyword>
<organism evidence="5 6">
    <name type="scientific">Paraburkholderia caffeinitolerans</name>
    <dbReference type="NCBI Taxonomy" id="1723730"/>
    <lineage>
        <taxon>Bacteria</taxon>
        <taxon>Pseudomonadati</taxon>
        <taxon>Pseudomonadota</taxon>
        <taxon>Betaproteobacteria</taxon>
        <taxon>Burkholderiales</taxon>
        <taxon>Burkholderiaceae</taxon>
        <taxon>Paraburkholderia</taxon>
    </lineage>
</organism>
<dbReference type="RefSeq" id="WP_175198183.1">
    <property type="nucleotide sequence ID" value="NZ_CADIKL010000058.1"/>
</dbReference>
<accession>A0A6J5GY62</accession>
<dbReference type="PROSITE" id="PS00061">
    <property type="entry name" value="ADH_SHORT"/>
    <property type="match status" value="1"/>
</dbReference>
<dbReference type="PRINTS" id="PR00081">
    <property type="entry name" value="GDHRDH"/>
</dbReference>
<protein>
    <submittedName>
        <fullName evidence="5">Benzil reductase ((S)-benzoin forming)</fullName>
        <ecNumber evidence="5">1.1.1.320</ecNumber>
    </submittedName>
</protein>
<keyword evidence="4 5" id="KW-0560">Oxidoreductase</keyword>
<evidence type="ECO:0000313" key="5">
    <source>
        <dbReference type="EMBL" id="CAB3808381.1"/>
    </source>
</evidence>
<keyword evidence="3" id="KW-0521">NADP</keyword>
<dbReference type="AlphaFoldDB" id="A0A6J5GY62"/>
<dbReference type="GO" id="GO:0005737">
    <property type="term" value="C:cytoplasm"/>
    <property type="evidence" value="ECO:0007669"/>
    <property type="project" value="UniProtKB-SubCell"/>
</dbReference>
<gene>
    <name evidence="5" type="primary">yueD_2</name>
    <name evidence="5" type="ORF">LMG28688_06746</name>
</gene>
<sequence length="252" mass="27014">MKEKPHLIIITGTSRGIGAAMTRELLQPGNRLVCVSRSRNADLEESAASSGMTVSWHQQDLSQSDAAAGWLRGVLDDMDAPLASATLILNAGIVEPIGPVTVLEESTLLPHLLTNLITPMTMTAAFIAATERFACLRKVLAISSGSGRNPFPNLSAYSVGKAGLDMFMRSVSSEYAQAPAERAVRAVALAPGAVDTGMHATLRNAKSHHMQRFRDRKDSGMLISSDNVARQIVDYLARPDFGSTVVDDIRNV</sequence>
<evidence type="ECO:0000256" key="2">
    <source>
        <dbReference type="ARBA" id="ARBA00022490"/>
    </source>
</evidence>
<dbReference type="GO" id="GO:0004757">
    <property type="term" value="F:sepiapterin reductase (NADP+) activity"/>
    <property type="evidence" value="ECO:0007669"/>
    <property type="project" value="TreeGrafter"/>
</dbReference>
<dbReference type="SUPFAM" id="SSF51735">
    <property type="entry name" value="NAD(P)-binding Rossmann-fold domains"/>
    <property type="match status" value="1"/>
</dbReference>
<dbReference type="PANTHER" id="PTHR44085">
    <property type="entry name" value="SEPIAPTERIN REDUCTASE"/>
    <property type="match status" value="1"/>
</dbReference>
<proteinExistence type="predicted"/>
<dbReference type="InterPro" id="IPR051721">
    <property type="entry name" value="Biopterin_syn/organic_redct"/>
</dbReference>
<evidence type="ECO:0000256" key="1">
    <source>
        <dbReference type="ARBA" id="ARBA00004496"/>
    </source>
</evidence>
<dbReference type="Proteomes" id="UP000494119">
    <property type="component" value="Unassembled WGS sequence"/>
</dbReference>
<dbReference type="GO" id="GO:0006729">
    <property type="term" value="P:tetrahydrobiopterin biosynthetic process"/>
    <property type="evidence" value="ECO:0007669"/>
    <property type="project" value="TreeGrafter"/>
</dbReference>